<protein>
    <submittedName>
        <fullName evidence="5">Rnase g and e associated domain containing protein</fullName>
    </submittedName>
</protein>
<dbReference type="eggNOG" id="COG3557">
    <property type="taxonomic scope" value="Bacteria"/>
</dbReference>
<evidence type="ECO:0000256" key="2">
    <source>
        <dbReference type="ARBA" id="ARBA00022801"/>
    </source>
</evidence>
<organism evidence="5 6">
    <name type="scientific">Mycoplasmopsis columbina SF7</name>
    <dbReference type="NCBI Taxonomy" id="1037410"/>
    <lineage>
        <taxon>Bacteria</taxon>
        <taxon>Bacillati</taxon>
        <taxon>Mycoplasmatota</taxon>
        <taxon>Mycoplasmoidales</taxon>
        <taxon>Metamycoplasmataceae</taxon>
        <taxon>Mycoplasmopsis</taxon>
    </lineage>
</organism>
<evidence type="ECO:0000313" key="5">
    <source>
        <dbReference type="EMBL" id="EGV00153.1"/>
    </source>
</evidence>
<dbReference type="InterPro" id="IPR007295">
    <property type="entry name" value="DUF402"/>
</dbReference>
<dbReference type="Gene3D" id="2.40.380.10">
    <property type="entry name" value="FomD-like"/>
    <property type="match status" value="1"/>
</dbReference>
<dbReference type="Pfam" id="PF04167">
    <property type="entry name" value="DUF402"/>
    <property type="match status" value="1"/>
</dbReference>
<keyword evidence="6" id="KW-1185">Reference proteome</keyword>
<proteinExistence type="predicted"/>
<name>F9UKE8_9BACT</name>
<comment type="caution">
    <text evidence="5">The sequence shown here is derived from an EMBL/GenBank/DDBJ whole genome shotgun (WGS) entry which is preliminary data.</text>
</comment>
<keyword evidence="3" id="KW-0460">Magnesium</keyword>
<evidence type="ECO:0000256" key="1">
    <source>
        <dbReference type="ARBA" id="ARBA00022723"/>
    </source>
</evidence>
<dbReference type="Proteomes" id="UP000004978">
    <property type="component" value="Unassembled WGS sequence"/>
</dbReference>
<gene>
    <name evidence="5" type="ORF">MCSF7_01796</name>
</gene>
<dbReference type="GO" id="GO:0046872">
    <property type="term" value="F:metal ion binding"/>
    <property type="evidence" value="ECO:0007669"/>
    <property type="project" value="UniProtKB-KW"/>
</dbReference>
<dbReference type="PANTHER" id="PTHR39159:SF1">
    <property type="entry name" value="UPF0374 PROTEIN YGAC"/>
    <property type="match status" value="1"/>
</dbReference>
<dbReference type="InterPro" id="IPR035930">
    <property type="entry name" value="FomD-like_sf"/>
</dbReference>
<dbReference type="GO" id="GO:0016787">
    <property type="term" value="F:hydrolase activity"/>
    <property type="evidence" value="ECO:0007669"/>
    <property type="project" value="UniProtKB-KW"/>
</dbReference>
<sequence length="209" mass="25118">MNTNNNQQEKKIVFPLLGSIINVQAYKYNGELYRQWNGVKVLRNTEQHYVLFLSKTKVAETKKRDWIYRDPVIWFLPKNEMSNALVLLKPKNNYIYINLSSKPIYEDNTIKFIDFDIDVKKYPGKNLSIVDLEEFDENRKKYNYPLELVNRIEKALEDVVNKHLNKEYYNSQEIIDYYINLAKKDKSLSQNFRAKKTKIVFKNRKFKQN</sequence>
<dbReference type="PANTHER" id="PTHR39159">
    <property type="match status" value="1"/>
</dbReference>
<keyword evidence="2" id="KW-0378">Hydrolase</keyword>
<dbReference type="InterPro" id="IPR016882">
    <property type="entry name" value="SA1684"/>
</dbReference>
<dbReference type="STRING" id="1037410.MCSF7_01796"/>
<dbReference type="SUPFAM" id="SSF159234">
    <property type="entry name" value="FomD-like"/>
    <property type="match status" value="1"/>
</dbReference>
<accession>F9UKE8</accession>
<feature type="domain" description="DUF402" evidence="4">
    <location>
        <begin position="29"/>
        <end position="166"/>
    </location>
</feature>
<dbReference type="RefSeq" id="WP_006608766.1">
    <property type="nucleotide sequence ID" value="NZ_AFXA01000011.1"/>
</dbReference>
<dbReference type="EMBL" id="AFXA01000011">
    <property type="protein sequence ID" value="EGV00153.1"/>
    <property type="molecule type" value="Genomic_DNA"/>
</dbReference>
<evidence type="ECO:0000256" key="3">
    <source>
        <dbReference type="ARBA" id="ARBA00022842"/>
    </source>
</evidence>
<evidence type="ECO:0000259" key="4">
    <source>
        <dbReference type="Pfam" id="PF04167"/>
    </source>
</evidence>
<dbReference type="AlphaFoldDB" id="F9UKE8"/>
<reference evidence="5 6" key="1">
    <citation type="journal article" date="2013" name="Genome Announc.">
        <title>Genome Sequence of Mycoplasma columbinum Strain SF7.</title>
        <authorList>
            <person name="Guo Z."/>
            <person name="Xu X."/>
            <person name="Zheng Q."/>
            <person name="Li T."/>
            <person name="Kuang S."/>
            <person name="Zhang Z."/>
            <person name="Chen Y."/>
            <person name="Lu X."/>
            <person name="Zhou R."/>
            <person name="Bi D."/>
            <person name="Jin H."/>
        </authorList>
    </citation>
    <scope>NUCLEOTIDE SEQUENCE [LARGE SCALE GENOMIC DNA]</scope>
    <source>
        <strain evidence="5 6">SF7</strain>
    </source>
</reference>
<evidence type="ECO:0000313" key="6">
    <source>
        <dbReference type="Proteomes" id="UP000004978"/>
    </source>
</evidence>
<keyword evidence="1" id="KW-0479">Metal-binding</keyword>
<dbReference type="PIRSF" id="PIRSF028345">
    <property type="entry name" value="UCP028345"/>
    <property type="match status" value="1"/>
</dbReference>
<dbReference type="InterPro" id="IPR050212">
    <property type="entry name" value="Ntdp-like"/>
</dbReference>